<name>A0AAV2TAA2_CALDB</name>
<feature type="signal peptide" evidence="1">
    <location>
        <begin position="1"/>
        <end position="30"/>
    </location>
</feature>
<evidence type="ECO:0000313" key="2">
    <source>
        <dbReference type="EMBL" id="CAL5132253.1"/>
    </source>
</evidence>
<sequence length="77" mass="8919">MFLYFTNSKMKIVIVLIFCLIVNELQTAQGGEDECYDDYDNCVLKCGKLGKARRPCVEDCEYKKELCLNFGPTYDMK</sequence>
<keyword evidence="1" id="KW-0732">Signal</keyword>
<dbReference type="EMBL" id="CAXLJL010000123">
    <property type="protein sequence ID" value="CAL5132253.1"/>
    <property type="molecule type" value="Genomic_DNA"/>
</dbReference>
<evidence type="ECO:0000256" key="1">
    <source>
        <dbReference type="SAM" id="SignalP"/>
    </source>
</evidence>
<dbReference type="Proteomes" id="UP001497525">
    <property type="component" value="Unassembled WGS sequence"/>
</dbReference>
<proteinExistence type="predicted"/>
<protein>
    <submittedName>
        <fullName evidence="2">Uncharacterized protein</fullName>
    </submittedName>
</protein>
<dbReference type="AlphaFoldDB" id="A0AAV2TAA2"/>
<gene>
    <name evidence="2" type="ORF">CDAUBV1_LOCUS5094</name>
</gene>
<comment type="caution">
    <text evidence="2">The sequence shown here is derived from an EMBL/GenBank/DDBJ whole genome shotgun (WGS) entry which is preliminary data.</text>
</comment>
<reference evidence="2" key="1">
    <citation type="submission" date="2024-06" db="EMBL/GenBank/DDBJ databases">
        <authorList>
            <person name="Liu X."/>
            <person name="Lenzi L."/>
            <person name="Haldenby T S."/>
            <person name="Uol C."/>
        </authorList>
    </citation>
    <scope>NUCLEOTIDE SEQUENCE</scope>
</reference>
<evidence type="ECO:0000313" key="3">
    <source>
        <dbReference type="Proteomes" id="UP001497525"/>
    </source>
</evidence>
<accession>A0AAV2TAA2</accession>
<feature type="chain" id="PRO_5043562108" evidence="1">
    <location>
        <begin position="31"/>
        <end position="77"/>
    </location>
</feature>
<organism evidence="2 3">
    <name type="scientific">Calicophoron daubneyi</name>
    <name type="common">Rumen fluke</name>
    <name type="synonym">Paramphistomum daubneyi</name>
    <dbReference type="NCBI Taxonomy" id="300641"/>
    <lineage>
        <taxon>Eukaryota</taxon>
        <taxon>Metazoa</taxon>
        <taxon>Spiralia</taxon>
        <taxon>Lophotrochozoa</taxon>
        <taxon>Platyhelminthes</taxon>
        <taxon>Trematoda</taxon>
        <taxon>Digenea</taxon>
        <taxon>Plagiorchiida</taxon>
        <taxon>Pronocephalata</taxon>
        <taxon>Paramphistomoidea</taxon>
        <taxon>Paramphistomidae</taxon>
        <taxon>Calicophoron</taxon>
    </lineage>
</organism>